<dbReference type="Pfam" id="PF24621">
    <property type="entry name" value="DHQS_C"/>
    <property type="match status" value="1"/>
</dbReference>
<dbReference type="Gene3D" id="1.20.1090.10">
    <property type="entry name" value="Dehydroquinate synthase-like - alpha domain"/>
    <property type="match status" value="1"/>
</dbReference>
<dbReference type="AlphaFoldDB" id="K1S769"/>
<evidence type="ECO:0000256" key="4">
    <source>
        <dbReference type="ARBA" id="ARBA00023027"/>
    </source>
</evidence>
<dbReference type="InterPro" id="IPR050071">
    <property type="entry name" value="Dehydroquinate_synthase"/>
</dbReference>
<dbReference type="CDD" id="cd08195">
    <property type="entry name" value="DHQS"/>
    <property type="match status" value="1"/>
</dbReference>
<feature type="non-terminal residue" evidence="7">
    <location>
        <position position="170"/>
    </location>
</feature>
<evidence type="ECO:0000256" key="3">
    <source>
        <dbReference type="ARBA" id="ARBA00022723"/>
    </source>
</evidence>
<comment type="cofactor">
    <cofactor evidence="1">
        <name>NAD(+)</name>
        <dbReference type="ChEBI" id="CHEBI:57540"/>
    </cofactor>
</comment>
<dbReference type="EC" id="4.2.3.4" evidence="7"/>
<keyword evidence="7" id="KW-0456">Lyase</keyword>
<dbReference type="EMBL" id="AJWZ01012048">
    <property type="protein sequence ID" value="EKC43331.1"/>
    <property type="molecule type" value="Genomic_DNA"/>
</dbReference>
<feature type="non-terminal residue" evidence="7">
    <location>
        <position position="1"/>
    </location>
</feature>
<dbReference type="PANTHER" id="PTHR43622">
    <property type="entry name" value="3-DEHYDROQUINATE SYNTHASE"/>
    <property type="match status" value="1"/>
</dbReference>
<dbReference type="GO" id="GO:0046872">
    <property type="term" value="F:metal ion binding"/>
    <property type="evidence" value="ECO:0007669"/>
    <property type="project" value="UniProtKB-KW"/>
</dbReference>
<dbReference type="Pfam" id="PF01761">
    <property type="entry name" value="DHQ_synthase"/>
    <property type="match status" value="1"/>
</dbReference>
<organism evidence="7">
    <name type="scientific">human gut metagenome</name>
    <dbReference type="NCBI Taxonomy" id="408170"/>
    <lineage>
        <taxon>unclassified sequences</taxon>
        <taxon>metagenomes</taxon>
        <taxon>organismal metagenomes</taxon>
    </lineage>
</organism>
<evidence type="ECO:0000259" key="5">
    <source>
        <dbReference type="Pfam" id="PF01761"/>
    </source>
</evidence>
<evidence type="ECO:0000259" key="6">
    <source>
        <dbReference type="Pfam" id="PF24621"/>
    </source>
</evidence>
<dbReference type="InterPro" id="IPR030960">
    <property type="entry name" value="DHQS/DOIS_N"/>
</dbReference>
<comment type="caution">
    <text evidence="7">The sequence shown here is derived from an EMBL/GenBank/DDBJ whole genome shotgun (WGS) entry which is preliminary data.</text>
</comment>
<sequence length="170" mass="18650">DLGGFCAASYMRGIDFVNCPTTTLSQIDSSIGGKTAIDLGETKNIVGAFWQPKVVLVDFDALATLPRRHFVNGLAEAIKAGLIADPELFALFECEHPEENIERIIYRSLRVKKNVVENDEHEQGQRACLNFGHTIGHGIEAVKGVRGRRTNGLFHGECVALGMLPMIEDK</sequence>
<dbReference type="GO" id="GO:0003856">
    <property type="term" value="F:3-dehydroquinate synthase activity"/>
    <property type="evidence" value="ECO:0007669"/>
    <property type="project" value="UniProtKB-EC"/>
</dbReference>
<evidence type="ECO:0000313" key="7">
    <source>
        <dbReference type="EMBL" id="EKC43331.1"/>
    </source>
</evidence>
<name>K1S769_9ZZZZ</name>
<dbReference type="PANTHER" id="PTHR43622:SF1">
    <property type="entry name" value="3-DEHYDROQUINATE SYNTHASE"/>
    <property type="match status" value="1"/>
</dbReference>
<feature type="domain" description="3-dehydroquinate synthase N-terminal" evidence="5">
    <location>
        <begin position="1"/>
        <end position="71"/>
    </location>
</feature>
<gene>
    <name evidence="7" type="ORF">OBE_18055</name>
</gene>
<dbReference type="InterPro" id="IPR056179">
    <property type="entry name" value="DHQS_C"/>
</dbReference>
<dbReference type="Gene3D" id="3.40.50.1970">
    <property type="match status" value="1"/>
</dbReference>
<reference evidence="7" key="1">
    <citation type="journal article" date="2013" name="Environ. Microbiol.">
        <title>Microbiota from the distal guts of lean and obese adolescents exhibit partial functional redundancy besides clear differences in community structure.</title>
        <authorList>
            <person name="Ferrer M."/>
            <person name="Ruiz A."/>
            <person name="Lanza F."/>
            <person name="Haange S.B."/>
            <person name="Oberbach A."/>
            <person name="Till H."/>
            <person name="Bargiela R."/>
            <person name="Campoy C."/>
            <person name="Segura M.T."/>
            <person name="Richter M."/>
            <person name="von Bergen M."/>
            <person name="Seifert J."/>
            <person name="Suarez A."/>
        </authorList>
    </citation>
    <scope>NUCLEOTIDE SEQUENCE</scope>
</reference>
<dbReference type="SUPFAM" id="SSF56796">
    <property type="entry name" value="Dehydroquinate synthase-like"/>
    <property type="match status" value="1"/>
</dbReference>
<keyword evidence="4" id="KW-0520">NAD</keyword>
<feature type="domain" description="3-dehydroquinate synthase C-terminal" evidence="6">
    <location>
        <begin position="73"/>
        <end position="164"/>
    </location>
</feature>
<keyword evidence="3" id="KW-0479">Metal-binding</keyword>
<evidence type="ECO:0000256" key="1">
    <source>
        <dbReference type="ARBA" id="ARBA00001911"/>
    </source>
</evidence>
<evidence type="ECO:0000256" key="2">
    <source>
        <dbReference type="ARBA" id="ARBA00001941"/>
    </source>
</evidence>
<protein>
    <submittedName>
        <fullName evidence="7">3-dehydroquinate synthase</fullName>
        <ecNumber evidence="7">4.2.3.4</ecNumber>
    </submittedName>
</protein>
<proteinExistence type="predicted"/>
<comment type="cofactor">
    <cofactor evidence="2">
        <name>Co(2+)</name>
        <dbReference type="ChEBI" id="CHEBI:48828"/>
    </cofactor>
</comment>
<accession>K1S769</accession>